<evidence type="ECO:0000313" key="4">
    <source>
        <dbReference type="Proteomes" id="UP000017836"/>
    </source>
</evidence>
<gene>
    <name evidence="3" type="ORF">AMTR_s00147p00019430</name>
</gene>
<dbReference type="AlphaFoldDB" id="W1P8T9"/>
<dbReference type="EMBL" id="KI394278">
    <property type="protein sequence ID" value="ERN04338.1"/>
    <property type="molecule type" value="Genomic_DNA"/>
</dbReference>
<dbReference type="Gene3D" id="3.10.20.90">
    <property type="entry name" value="Phosphatidylinositol 3-kinase Catalytic Subunit, Chain A, domain 1"/>
    <property type="match status" value="1"/>
</dbReference>
<dbReference type="Pfam" id="PF11976">
    <property type="entry name" value="Rad60-SLD"/>
    <property type="match status" value="1"/>
</dbReference>
<evidence type="ECO:0000256" key="1">
    <source>
        <dbReference type="SAM" id="MobiDB-lite"/>
    </source>
</evidence>
<evidence type="ECO:0000259" key="2">
    <source>
        <dbReference type="Pfam" id="PF11976"/>
    </source>
</evidence>
<dbReference type="OMA" id="IVTENCA"/>
<reference evidence="4" key="1">
    <citation type="journal article" date="2013" name="Science">
        <title>The Amborella genome and the evolution of flowering plants.</title>
        <authorList>
            <consortium name="Amborella Genome Project"/>
        </authorList>
    </citation>
    <scope>NUCLEOTIDE SEQUENCE [LARGE SCALE GENOMIC DNA]</scope>
</reference>
<dbReference type="CDD" id="cd01763">
    <property type="entry name" value="Ubl_SUMO_like"/>
    <property type="match status" value="1"/>
</dbReference>
<dbReference type="PANTHER" id="PTHR47813">
    <property type="entry name" value="UBIQUITIN-LIKE SUPERFAMILY PROTEIN"/>
    <property type="match status" value="1"/>
</dbReference>
<feature type="domain" description="Rad60/SUMO-like" evidence="2">
    <location>
        <begin position="148"/>
        <end position="215"/>
    </location>
</feature>
<evidence type="ECO:0000313" key="3">
    <source>
        <dbReference type="EMBL" id="ERN04338.1"/>
    </source>
</evidence>
<proteinExistence type="predicted"/>
<dbReference type="Proteomes" id="UP000017836">
    <property type="component" value="Unassembled WGS sequence"/>
</dbReference>
<accession>W1P8T9</accession>
<dbReference type="PANTHER" id="PTHR47813:SF2">
    <property type="entry name" value="UBIQUITIN-LIKE SUPERFAMILY PROTEIN"/>
    <property type="match status" value="1"/>
</dbReference>
<feature type="region of interest" description="Disordered" evidence="1">
    <location>
        <begin position="120"/>
        <end position="140"/>
    </location>
</feature>
<dbReference type="SUPFAM" id="SSF54236">
    <property type="entry name" value="Ubiquitin-like"/>
    <property type="match status" value="1"/>
</dbReference>
<dbReference type="HOGENOM" id="CLU_814682_0_0_1"/>
<protein>
    <recommendedName>
        <fullName evidence="2">Rad60/SUMO-like domain-containing protein</fullName>
    </recommendedName>
</protein>
<name>W1P8T9_AMBTC</name>
<dbReference type="Gramene" id="ERN04338">
    <property type="protein sequence ID" value="ERN04338"/>
    <property type="gene ID" value="AMTR_s00147p00019430"/>
</dbReference>
<organism evidence="3 4">
    <name type="scientific">Amborella trichopoda</name>
    <dbReference type="NCBI Taxonomy" id="13333"/>
    <lineage>
        <taxon>Eukaryota</taxon>
        <taxon>Viridiplantae</taxon>
        <taxon>Streptophyta</taxon>
        <taxon>Embryophyta</taxon>
        <taxon>Tracheophyta</taxon>
        <taxon>Spermatophyta</taxon>
        <taxon>Magnoliopsida</taxon>
        <taxon>Amborellales</taxon>
        <taxon>Amborellaceae</taxon>
        <taxon>Amborella</taxon>
    </lineage>
</organism>
<dbReference type="InterPro" id="IPR029071">
    <property type="entry name" value="Ubiquitin-like_domsf"/>
</dbReference>
<keyword evidence="4" id="KW-1185">Reference proteome</keyword>
<feature type="region of interest" description="Disordered" evidence="1">
    <location>
        <begin position="25"/>
        <end position="83"/>
    </location>
</feature>
<dbReference type="eggNOG" id="ENOG502RYPZ">
    <property type="taxonomic scope" value="Eukaryota"/>
</dbReference>
<dbReference type="STRING" id="13333.W1P8T9"/>
<dbReference type="InterPro" id="IPR022617">
    <property type="entry name" value="Rad60/SUMO-like_dom"/>
</dbReference>
<sequence>MGEAEDEFEPLFDYSRVQPLTFVDLEDVSDSPPFTMSKKKKPTKPSNPAETTKKVEVVTLDGEEEEDWLAPPPKSPNTKHNFDGDSLLMELRLRRQELASLAAQSADEVLRKLEESARSELHHSFESGPEPQEPCSPKLPKEREKVVIAVQDKDGSKQFRTYKDDKFAKLFTMYAAKVNGCLESMSFSFDGDKISPTASPFSLGMEDNDIIEVHIRRQQSSFSIMKVQSMLLNLPDWEGRKREGGKKERLKGQTTCYMSVTKGFSKELKGESRGPQVIRSAHFEPQNRDLKWHSCPKSIKTYLWTEDALRTIDEGTRSVQWEVKDRVPNMEGCDLNLFWID</sequence>